<keyword evidence="1" id="KW-0472">Membrane</keyword>
<evidence type="ECO:0000313" key="3">
    <source>
        <dbReference type="Proteomes" id="UP001316803"/>
    </source>
</evidence>
<name>A0AAN8ELV4_9EURO</name>
<dbReference type="AlphaFoldDB" id="A0AAN8ELV4"/>
<comment type="caution">
    <text evidence="2">The sequence shown here is derived from an EMBL/GenBank/DDBJ whole genome shotgun (WGS) entry which is preliminary data.</text>
</comment>
<evidence type="ECO:0000313" key="2">
    <source>
        <dbReference type="EMBL" id="KAK5954278.1"/>
    </source>
</evidence>
<feature type="transmembrane region" description="Helical" evidence="1">
    <location>
        <begin position="101"/>
        <end position="121"/>
    </location>
</feature>
<keyword evidence="3" id="KW-1185">Reference proteome</keyword>
<feature type="transmembrane region" description="Helical" evidence="1">
    <location>
        <begin position="161"/>
        <end position="182"/>
    </location>
</feature>
<dbReference type="EMBL" id="JAKLMC020000009">
    <property type="protein sequence ID" value="KAK5954278.1"/>
    <property type="molecule type" value="Genomic_DNA"/>
</dbReference>
<accession>A0AAN8ELV4</accession>
<evidence type="ECO:0000256" key="1">
    <source>
        <dbReference type="SAM" id="Phobius"/>
    </source>
</evidence>
<feature type="transmembrane region" description="Helical" evidence="1">
    <location>
        <begin position="74"/>
        <end position="94"/>
    </location>
</feature>
<reference evidence="2 3" key="1">
    <citation type="submission" date="2022-12" db="EMBL/GenBank/DDBJ databases">
        <title>Genomic features and morphological characterization of a novel Knufia sp. strain isolated from spacecraft assembly facility.</title>
        <authorList>
            <person name="Teixeira M."/>
            <person name="Chander A.M."/>
            <person name="Stajich J.E."/>
            <person name="Venkateswaran K."/>
        </authorList>
    </citation>
    <scope>NUCLEOTIDE SEQUENCE [LARGE SCALE GENOMIC DNA]</scope>
    <source>
        <strain evidence="2 3">FJI-L2-BK-P2</strain>
    </source>
</reference>
<organism evidence="2 3">
    <name type="scientific">Knufia fluminis</name>
    <dbReference type="NCBI Taxonomy" id="191047"/>
    <lineage>
        <taxon>Eukaryota</taxon>
        <taxon>Fungi</taxon>
        <taxon>Dikarya</taxon>
        <taxon>Ascomycota</taxon>
        <taxon>Pezizomycotina</taxon>
        <taxon>Eurotiomycetes</taxon>
        <taxon>Chaetothyriomycetidae</taxon>
        <taxon>Chaetothyriales</taxon>
        <taxon>Trichomeriaceae</taxon>
        <taxon>Knufia</taxon>
    </lineage>
</organism>
<proteinExistence type="predicted"/>
<keyword evidence="1" id="KW-0812">Transmembrane</keyword>
<sequence length="229" mass="25132">MPSAALFDFRDASIHGDPKWTKASPTFARRAPLAVFILGILSIIEIVIGVVWITSIDSLTSSSSLTFAQIIQPLIVPALSFFNAIPSLHLHVLARSNNPLLALWFSGILAVVFFGSAVVFIPPCTHLRAGDGSPEDTSTIGDAGVSTYQNTECPTGSRRGVWAAMVALQFVSAIGYAVHAAMGWRVWRGLKEHETGIRSGDIVEMVDEEEKRRREEEARKRWREMQGNL</sequence>
<gene>
    <name evidence="2" type="ORF">OHC33_004851</name>
</gene>
<dbReference type="Proteomes" id="UP001316803">
    <property type="component" value="Unassembled WGS sequence"/>
</dbReference>
<keyword evidence="1" id="KW-1133">Transmembrane helix</keyword>
<feature type="transmembrane region" description="Helical" evidence="1">
    <location>
        <begin position="33"/>
        <end position="54"/>
    </location>
</feature>
<protein>
    <submittedName>
        <fullName evidence="2">Uncharacterized protein</fullName>
    </submittedName>
</protein>